<dbReference type="RefSeq" id="XP_028676307.1">
    <property type="nucleotide sequence ID" value="XM_028820474.2"/>
</dbReference>
<keyword evidence="2" id="KW-1015">Disulfide bond</keyword>
<feature type="signal peptide" evidence="3">
    <location>
        <begin position="1"/>
        <end position="21"/>
    </location>
</feature>
<evidence type="ECO:0000313" key="6">
    <source>
        <dbReference type="Proteomes" id="UP000694620"/>
    </source>
</evidence>
<protein>
    <submittedName>
        <fullName evidence="5">Cystatin-like</fullName>
    </submittedName>
</protein>
<dbReference type="CDD" id="cd00042">
    <property type="entry name" value="CY"/>
    <property type="match status" value="1"/>
</dbReference>
<evidence type="ECO:0000256" key="2">
    <source>
        <dbReference type="ARBA" id="ARBA00023157"/>
    </source>
</evidence>
<reference evidence="5" key="1">
    <citation type="submission" date="2021-06" db="EMBL/GenBank/DDBJ databases">
        <authorList>
            <consortium name="Wellcome Sanger Institute Data Sharing"/>
        </authorList>
    </citation>
    <scope>NUCLEOTIDE SEQUENCE [LARGE SCALE GENOMIC DNA]</scope>
</reference>
<dbReference type="SUPFAM" id="SSF54403">
    <property type="entry name" value="Cystatin/monellin"/>
    <property type="match status" value="1"/>
</dbReference>
<dbReference type="PANTHER" id="PTHR46186:SF12">
    <property type="entry name" value="CYSTATIN C (AMYLOID ANGIOPATHY AND CEREBRAL HEMORRHAGE)-RELATED"/>
    <property type="match status" value="1"/>
</dbReference>
<evidence type="ECO:0000313" key="5">
    <source>
        <dbReference type="Ensembl" id="ENSECRP00000019270.1"/>
    </source>
</evidence>
<evidence type="ECO:0000259" key="4">
    <source>
        <dbReference type="SMART" id="SM00043"/>
    </source>
</evidence>
<gene>
    <name evidence="5" type="primary">LOC114665833</name>
</gene>
<dbReference type="Proteomes" id="UP000694620">
    <property type="component" value="Chromosome 15"/>
</dbReference>
<evidence type="ECO:0000256" key="3">
    <source>
        <dbReference type="SAM" id="SignalP"/>
    </source>
</evidence>
<accession>A0A8C4SPJ2</accession>
<dbReference type="Ensembl" id="ENSECRT00000019664.1">
    <property type="protein sequence ID" value="ENSECRP00000019270.1"/>
    <property type="gene ID" value="ENSECRG00000012900.1"/>
</dbReference>
<dbReference type="Gene3D" id="3.10.450.10">
    <property type="match status" value="1"/>
</dbReference>
<dbReference type="InterPro" id="IPR000010">
    <property type="entry name" value="Cystatin_dom"/>
</dbReference>
<dbReference type="FunFam" id="3.10.450.10:FF:000004">
    <property type="entry name" value="Cystatin C"/>
    <property type="match status" value="1"/>
</dbReference>
<dbReference type="GeneID" id="114665833"/>
<dbReference type="PANTHER" id="PTHR46186">
    <property type="entry name" value="CYSTATIN"/>
    <property type="match status" value="1"/>
</dbReference>
<feature type="domain" description="Cystatin" evidence="4">
    <location>
        <begin position="27"/>
        <end position="139"/>
    </location>
</feature>
<dbReference type="GO" id="GO:0005737">
    <property type="term" value="C:cytoplasm"/>
    <property type="evidence" value="ECO:0007669"/>
    <property type="project" value="TreeGrafter"/>
</dbReference>
<comment type="similarity">
    <text evidence="1">Belongs to the cystatin family.</text>
</comment>
<reference evidence="5" key="3">
    <citation type="submission" date="2025-09" db="UniProtKB">
        <authorList>
            <consortium name="Ensembl"/>
        </authorList>
    </citation>
    <scope>IDENTIFICATION</scope>
</reference>
<dbReference type="SMART" id="SM00043">
    <property type="entry name" value="CY"/>
    <property type="match status" value="1"/>
</dbReference>
<dbReference type="GO" id="GO:0031982">
    <property type="term" value="C:vesicle"/>
    <property type="evidence" value="ECO:0007669"/>
    <property type="project" value="TreeGrafter"/>
</dbReference>
<dbReference type="InterPro" id="IPR046350">
    <property type="entry name" value="Cystatin_sf"/>
</dbReference>
<proteinExistence type="inferred from homology"/>
<dbReference type="OrthoDB" id="1908104at2759"/>
<dbReference type="Pfam" id="PF00031">
    <property type="entry name" value="Cystatin"/>
    <property type="match status" value="1"/>
</dbReference>
<evidence type="ECO:0000256" key="1">
    <source>
        <dbReference type="ARBA" id="ARBA00009403"/>
    </source>
</evidence>
<dbReference type="GO" id="GO:0004869">
    <property type="term" value="F:cysteine-type endopeptidase inhibitor activity"/>
    <property type="evidence" value="ECO:0007669"/>
    <property type="project" value="InterPro"/>
</dbReference>
<dbReference type="GeneTree" id="ENSGT00940000154755"/>
<keyword evidence="6" id="KW-1185">Reference proteome</keyword>
<dbReference type="GO" id="GO:0005615">
    <property type="term" value="C:extracellular space"/>
    <property type="evidence" value="ECO:0007669"/>
    <property type="project" value="TreeGrafter"/>
</dbReference>
<sequence>MAAVWKSVFATLVLLFAAVSGSGHEKSGVRVSHKVNADLNEERVDKVMQFAVSQHNKVSHDDYFHRMSKVISAQLQVVSGLKYFVTAEMSQTSCKKGETEGLENCAFYQNPKAKTYTCTFEIWSRPWIKDTQLLKNECA</sequence>
<organism evidence="5 6">
    <name type="scientific">Erpetoichthys calabaricus</name>
    <name type="common">Rope fish</name>
    <name type="synonym">Calamoichthys calabaricus</name>
    <dbReference type="NCBI Taxonomy" id="27687"/>
    <lineage>
        <taxon>Eukaryota</taxon>
        <taxon>Metazoa</taxon>
        <taxon>Chordata</taxon>
        <taxon>Craniata</taxon>
        <taxon>Vertebrata</taxon>
        <taxon>Euteleostomi</taxon>
        <taxon>Actinopterygii</taxon>
        <taxon>Polypteriformes</taxon>
        <taxon>Polypteridae</taxon>
        <taxon>Erpetoichthys</taxon>
    </lineage>
</organism>
<feature type="chain" id="PRO_5034912174" evidence="3">
    <location>
        <begin position="22"/>
        <end position="139"/>
    </location>
</feature>
<name>A0A8C4SPJ2_ERPCA</name>
<reference evidence="5" key="2">
    <citation type="submission" date="2025-08" db="UniProtKB">
        <authorList>
            <consortium name="Ensembl"/>
        </authorList>
    </citation>
    <scope>IDENTIFICATION</scope>
</reference>
<keyword evidence="3" id="KW-0732">Signal</keyword>
<dbReference type="AlphaFoldDB" id="A0A8C4SPJ2"/>